<dbReference type="InterPro" id="IPR011111">
    <property type="entry name" value="Plasmid_RepB"/>
</dbReference>
<keyword evidence="5" id="KW-1185">Reference proteome</keyword>
<dbReference type="InterPro" id="IPR050336">
    <property type="entry name" value="Chromosome_partition/occlusion"/>
</dbReference>
<evidence type="ECO:0000256" key="2">
    <source>
        <dbReference type="SAM" id="MobiDB-lite"/>
    </source>
</evidence>
<dbReference type="GO" id="GO:0005694">
    <property type="term" value="C:chromosome"/>
    <property type="evidence" value="ECO:0007669"/>
    <property type="project" value="TreeGrafter"/>
</dbReference>
<dbReference type="Proteomes" id="UP000248916">
    <property type="component" value="Unassembled WGS sequence"/>
</dbReference>
<comment type="similarity">
    <text evidence="1">Belongs to the ParB family.</text>
</comment>
<dbReference type="SMART" id="SM00470">
    <property type="entry name" value="ParB"/>
    <property type="match status" value="1"/>
</dbReference>
<dbReference type="OrthoDB" id="7908920at2"/>
<dbReference type="Gene3D" id="3.90.1530.30">
    <property type="match status" value="1"/>
</dbReference>
<dbReference type="InterPro" id="IPR036086">
    <property type="entry name" value="ParB/Sulfiredoxin_sf"/>
</dbReference>
<dbReference type="InterPro" id="IPR017819">
    <property type="entry name" value="Plasmid_partition_RepB"/>
</dbReference>
<dbReference type="CDD" id="cd16405">
    <property type="entry name" value="RepB_like_N"/>
    <property type="match status" value="1"/>
</dbReference>
<dbReference type="InterPro" id="IPR037972">
    <property type="entry name" value="RepB_N"/>
</dbReference>
<dbReference type="EMBL" id="QKZL01000012">
    <property type="protein sequence ID" value="PZX14894.1"/>
    <property type="molecule type" value="Genomic_DNA"/>
</dbReference>
<accession>A0A2W7NDS2</accession>
<comment type="caution">
    <text evidence="4">The sequence shown here is derived from an EMBL/GenBank/DDBJ whole genome shotgun (WGS) entry which is preliminary data.</text>
</comment>
<dbReference type="NCBIfam" id="TIGR03454">
    <property type="entry name" value="partition_RepB"/>
    <property type="match status" value="1"/>
</dbReference>
<evidence type="ECO:0000259" key="3">
    <source>
        <dbReference type="SMART" id="SM00470"/>
    </source>
</evidence>
<dbReference type="NCBIfam" id="TIGR00180">
    <property type="entry name" value="parB_part"/>
    <property type="match status" value="1"/>
</dbReference>
<sequence>MARKNLLAGLVPPAPSDAPETGRTAPPAPPERKAETRRPAYSKGAIGAVGQSIADLKSRSVIEIDPHAIEAGGVTDRLEHDETDHAALMASLETYGQQVPILVRPHPETEGRFQIVYGRRRVLALRDLGLLAKAMVRDLDDAALVMAQGQENTARRDLSFIEKCNFARQMREAGYDRKAICDALSIDKTLISRMFSVVDRVGLPVIETIGAAHGIGRDRWTLLADRMQELGISSEQVADAIPALAEGPTSAERFEGALAAVRKSDAPRAPRRTAGPRTRSTLVKSANGLPVAKVSRKRDAVVLTLPRDGSGGFEEWLVEHLEDFHRQWVTQADAKSSPDKG</sequence>
<feature type="domain" description="ParB-like N-terminal" evidence="3">
    <location>
        <begin position="62"/>
        <end position="153"/>
    </location>
</feature>
<dbReference type="GO" id="GO:0007059">
    <property type="term" value="P:chromosome segregation"/>
    <property type="evidence" value="ECO:0007669"/>
    <property type="project" value="TreeGrafter"/>
</dbReference>
<gene>
    <name evidence="4" type="ORF">LX81_02745</name>
</gene>
<dbReference type="SUPFAM" id="SSF109709">
    <property type="entry name" value="KorB DNA-binding domain-like"/>
    <property type="match status" value="1"/>
</dbReference>
<name>A0A2W7NDS2_9RHOB</name>
<feature type="region of interest" description="Disordered" evidence="2">
    <location>
        <begin position="1"/>
        <end position="42"/>
    </location>
</feature>
<dbReference type="SUPFAM" id="SSF110849">
    <property type="entry name" value="ParB/Sulfiredoxin"/>
    <property type="match status" value="1"/>
</dbReference>
<reference evidence="4 5" key="1">
    <citation type="submission" date="2018-06" db="EMBL/GenBank/DDBJ databases">
        <title>Genomic Encyclopedia of Archaeal and Bacterial Type Strains, Phase II (KMG-II): from individual species to whole genera.</title>
        <authorList>
            <person name="Goeker M."/>
        </authorList>
    </citation>
    <scope>NUCLEOTIDE SEQUENCE [LARGE SCALE GENOMIC DNA]</scope>
    <source>
        <strain evidence="4 5">DSM 22009</strain>
    </source>
</reference>
<organism evidence="4 5">
    <name type="scientific">Palleronia aestuarii</name>
    <dbReference type="NCBI Taxonomy" id="568105"/>
    <lineage>
        <taxon>Bacteria</taxon>
        <taxon>Pseudomonadati</taxon>
        <taxon>Pseudomonadota</taxon>
        <taxon>Alphaproteobacteria</taxon>
        <taxon>Rhodobacterales</taxon>
        <taxon>Roseobacteraceae</taxon>
        <taxon>Palleronia</taxon>
    </lineage>
</organism>
<dbReference type="PANTHER" id="PTHR33375:SF1">
    <property type="entry name" value="CHROMOSOME-PARTITIONING PROTEIN PARB-RELATED"/>
    <property type="match status" value="1"/>
</dbReference>
<dbReference type="Gene3D" id="1.10.10.2830">
    <property type="match status" value="1"/>
</dbReference>
<evidence type="ECO:0000313" key="5">
    <source>
        <dbReference type="Proteomes" id="UP000248916"/>
    </source>
</evidence>
<dbReference type="GO" id="GO:0003677">
    <property type="term" value="F:DNA binding"/>
    <property type="evidence" value="ECO:0007669"/>
    <property type="project" value="InterPro"/>
</dbReference>
<evidence type="ECO:0000313" key="4">
    <source>
        <dbReference type="EMBL" id="PZX14894.1"/>
    </source>
</evidence>
<dbReference type="Pfam" id="PF02195">
    <property type="entry name" value="ParB_N"/>
    <property type="match status" value="1"/>
</dbReference>
<dbReference type="Pfam" id="PF07506">
    <property type="entry name" value="RepB"/>
    <property type="match status" value="1"/>
</dbReference>
<dbReference type="InterPro" id="IPR003115">
    <property type="entry name" value="ParB_N"/>
</dbReference>
<evidence type="ECO:0000256" key="1">
    <source>
        <dbReference type="ARBA" id="ARBA00006295"/>
    </source>
</evidence>
<dbReference type="InterPro" id="IPR004437">
    <property type="entry name" value="ParB/RepB/Spo0J"/>
</dbReference>
<dbReference type="PANTHER" id="PTHR33375">
    <property type="entry name" value="CHROMOSOME-PARTITIONING PROTEIN PARB-RELATED"/>
    <property type="match status" value="1"/>
</dbReference>
<protein>
    <submittedName>
        <fullName evidence="4">ParB family chromosome partitioning protein</fullName>
    </submittedName>
</protein>
<dbReference type="AlphaFoldDB" id="A0A2W7NDS2"/>
<dbReference type="RefSeq" id="WP_111537856.1">
    <property type="nucleotide sequence ID" value="NZ_QKZL01000012.1"/>
</dbReference>
<proteinExistence type="inferred from homology"/>